<dbReference type="Proteomes" id="UP000199672">
    <property type="component" value="Unassembled WGS sequence"/>
</dbReference>
<evidence type="ECO:0000256" key="1">
    <source>
        <dbReference type="ARBA" id="ARBA00023015"/>
    </source>
</evidence>
<evidence type="ECO:0000313" key="5">
    <source>
        <dbReference type="EMBL" id="SFC72862.1"/>
    </source>
</evidence>
<dbReference type="Pfam" id="PF12833">
    <property type="entry name" value="HTH_18"/>
    <property type="match status" value="1"/>
</dbReference>
<keyword evidence="1" id="KW-0805">Transcription regulation</keyword>
<name>A0A1I1LJW6_9FLAO</name>
<evidence type="ECO:0000256" key="3">
    <source>
        <dbReference type="ARBA" id="ARBA00023163"/>
    </source>
</evidence>
<organism evidence="5 6">
    <name type="scientific">Flavobacterium phragmitis</name>
    <dbReference type="NCBI Taxonomy" id="739143"/>
    <lineage>
        <taxon>Bacteria</taxon>
        <taxon>Pseudomonadati</taxon>
        <taxon>Bacteroidota</taxon>
        <taxon>Flavobacteriia</taxon>
        <taxon>Flavobacteriales</taxon>
        <taxon>Flavobacteriaceae</taxon>
        <taxon>Flavobacterium</taxon>
    </lineage>
</organism>
<dbReference type="PROSITE" id="PS01124">
    <property type="entry name" value="HTH_ARAC_FAMILY_2"/>
    <property type="match status" value="1"/>
</dbReference>
<dbReference type="OrthoDB" id="2611870at2"/>
<gene>
    <name evidence="5" type="ORF">SAMN05216297_10240</name>
</gene>
<dbReference type="Gene3D" id="1.10.10.60">
    <property type="entry name" value="Homeodomain-like"/>
    <property type="match status" value="2"/>
</dbReference>
<evidence type="ECO:0000313" key="6">
    <source>
        <dbReference type="Proteomes" id="UP000199672"/>
    </source>
</evidence>
<dbReference type="STRING" id="739143.SAMN05216297_10240"/>
<sequence length="295" mass="34415">MIKDIINIELKDQSVEGLDIHIIKKYIVKTAGTESFLASNLSILLIKSGRFKIKLKEIVQDLTAHDLLIIPKNSFCTLMEIEDKLQLYIITFSSDFAFKNTLRKELVDSFYFLVRKEPLRINLEDKDYLVLSMIYKLIYFVNKDSKNNGYINDLQRISFNLFLYELKIIYSKYTSGTMLNFSRKENLTIQFLTILSIHCRKQHQVKFYAGALFITPAYLSKIIKDTTGKTAKDFINEAVIIEAKVLLEDLQLTIFEIAEELEFASVHNFSDFFKYHTSISPSQYRLNSIENFKNL</sequence>
<dbReference type="EMBL" id="FOMH01000002">
    <property type="protein sequence ID" value="SFC72862.1"/>
    <property type="molecule type" value="Genomic_DNA"/>
</dbReference>
<dbReference type="GO" id="GO:0043565">
    <property type="term" value="F:sequence-specific DNA binding"/>
    <property type="evidence" value="ECO:0007669"/>
    <property type="project" value="InterPro"/>
</dbReference>
<keyword evidence="2 5" id="KW-0238">DNA-binding</keyword>
<evidence type="ECO:0000259" key="4">
    <source>
        <dbReference type="PROSITE" id="PS01124"/>
    </source>
</evidence>
<keyword evidence="3" id="KW-0804">Transcription</keyword>
<keyword evidence="6" id="KW-1185">Reference proteome</keyword>
<dbReference type="InterPro" id="IPR018060">
    <property type="entry name" value="HTH_AraC"/>
</dbReference>
<protein>
    <submittedName>
        <fullName evidence="5">AraC-type DNA-binding protein</fullName>
    </submittedName>
</protein>
<evidence type="ECO:0000256" key="2">
    <source>
        <dbReference type="ARBA" id="ARBA00023125"/>
    </source>
</evidence>
<dbReference type="RefSeq" id="WP_091490771.1">
    <property type="nucleotide sequence ID" value="NZ_FOMH01000002.1"/>
</dbReference>
<dbReference type="InterPro" id="IPR009057">
    <property type="entry name" value="Homeodomain-like_sf"/>
</dbReference>
<reference evidence="6" key="1">
    <citation type="submission" date="2016-10" db="EMBL/GenBank/DDBJ databases">
        <authorList>
            <person name="Varghese N."/>
            <person name="Submissions S."/>
        </authorList>
    </citation>
    <scope>NUCLEOTIDE SEQUENCE [LARGE SCALE GENOMIC DNA]</scope>
    <source>
        <strain evidence="6">CGMCC 1.10370</strain>
    </source>
</reference>
<dbReference type="PANTHER" id="PTHR43280:SF32">
    <property type="entry name" value="TRANSCRIPTIONAL REGULATORY PROTEIN"/>
    <property type="match status" value="1"/>
</dbReference>
<feature type="domain" description="HTH araC/xylS-type" evidence="4">
    <location>
        <begin position="189"/>
        <end position="287"/>
    </location>
</feature>
<dbReference type="PANTHER" id="PTHR43280">
    <property type="entry name" value="ARAC-FAMILY TRANSCRIPTIONAL REGULATOR"/>
    <property type="match status" value="1"/>
</dbReference>
<dbReference type="SUPFAM" id="SSF46689">
    <property type="entry name" value="Homeodomain-like"/>
    <property type="match status" value="1"/>
</dbReference>
<proteinExistence type="predicted"/>
<dbReference type="SMART" id="SM00342">
    <property type="entry name" value="HTH_ARAC"/>
    <property type="match status" value="1"/>
</dbReference>
<accession>A0A1I1LJW6</accession>
<dbReference type="GO" id="GO:0003700">
    <property type="term" value="F:DNA-binding transcription factor activity"/>
    <property type="evidence" value="ECO:0007669"/>
    <property type="project" value="InterPro"/>
</dbReference>
<dbReference type="AlphaFoldDB" id="A0A1I1LJW6"/>